<feature type="non-terminal residue" evidence="2">
    <location>
        <position position="1"/>
    </location>
</feature>
<comment type="caution">
    <text evidence="2">The sequence shown here is derived from an EMBL/GenBank/DDBJ whole genome shotgun (WGS) entry which is preliminary data.</text>
</comment>
<dbReference type="EMBL" id="BART01035804">
    <property type="protein sequence ID" value="GAH05702.1"/>
    <property type="molecule type" value="Genomic_DNA"/>
</dbReference>
<keyword evidence="1" id="KW-0233">DNA recombination</keyword>
<sequence>RTLGRWVQRVGIRAGYAGICPLTLRHSRAVYLLDAGMPVNRVSSLLGCSWQVLEKHYAQIEAARLIE</sequence>
<dbReference type="SUPFAM" id="SSF56349">
    <property type="entry name" value="DNA breaking-rejoining enzymes"/>
    <property type="match status" value="1"/>
</dbReference>
<dbReference type="Gene3D" id="1.10.443.10">
    <property type="entry name" value="Intergrase catalytic core"/>
    <property type="match status" value="1"/>
</dbReference>
<dbReference type="GO" id="GO:0006310">
    <property type="term" value="P:DNA recombination"/>
    <property type="evidence" value="ECO:0007669"/>
    <property type="project" value="UniProtKB-KW"/>
</dbReference>
<evidence type="ECO:0008006" key="3">
    <source>
        <dbReference type="Google" id="ProtNLM"/>
    </source>
</evidence>
<gene>
    <name evidence="2" type="ORF">S01H4_60640</name>
</gene>
<evidence type="ECO:0000256" key="1">
    <source>
        <dbReference type="ARBA" id="ARBA00023172"/>
    </source>
</evidence>
<dbReference type="InterPro" id="IPR013762">
    <property type="entry name" value="Integrase-like_cat_sf"/>
</dbReference>
<dbReference type="GO" id="GO:0015074">
    <property type="term" value="P:DNA integration"/>
    <property type="evidence" value="ECO:0007669"/>
    <property type="project" value="InterPro"/>
</dbReference>
<proteinExistence type="predicted"/>
<dbReference type="AlphaFoldDB" id="X1CDK9"/>
<dbReference type="GO" id="GO:0003677">
    <property type="term" value="F:DNA binding"/>
    <property type="evidence" value="ECO:0007669"/>
    <property type="project" value="InterPro"/>
</dbReference>
<dbReference type="InterPro" id="IPR011010">
    <property type="entry name" value="DNA_brk_join_enz"/>
</dbReference>
<reference evidence="2" key="1">
    <citation type="journal article" date="2014" name="Front. Microbiol.">
        <title>High frequency of phylogenetically diverse reductive dehalogenase-homologous genes in deep subseafloor sedimentary metagenomes.</title>
        <authorList>
            <person name="Kawai M."/>
            <person name="Futagami T."/>
            <person name="Toyoda A."/>
            <person name="Takaki Y."/>
            <person name="Nishi S."/>
            <person name="Hori S."/>
            <person name="Arai W."/>
            <person name="Tsubouchi T."/>
            <person name="Morono Y."/>
            <person name="Uchiyama I."/>
            <person name="Ito T."/>
            <person name="Fujiyama A."/>
            <person name="Inagaki F."/>
            <person name="Takami H."/>
        </authorList>
    </citation>
    <scope>NUCLEOTIDE SEQUENCE</scope>
    <source>
        <strain evidence="2">Expedition CK06-06</strain>
    </source>
</reference>
<protein>
    <recommendedName>
        <fullName evidence="3">Tyr recombinase domain-containing protein</fullName>
    </recommendedName>
</protein>
<organism evidence="2">
    <name type="scientific">marine sediment metagenome</name>
    <dbReference type="NCBI Taxonomy" id="412755"/>
    <lineage>
        <taxon>unclassified sequences</taxon>
        <taxon>metagenomes</taxon>
        <taxon>ecological metagenomes</taxon>
    </lineage>
</organism>
<evidence type="ECO:0000313" key="2">
    <source>
        <dbReference type="EMBL" id="GAH05702.1"/>
    </source>
</evidence>
<accession>X1CDK9</accession>
<name>X1CDK9_9ZZZZ</name>